<dbReference type="Pfam" id="PF13604">
    <property type="entry name" value="AAA_30"/>
    <property type="match status" value="1"/>
</dbReference>
<feature type="domain" description="AAA+ ATPase" evidence="3">
    <location>
        <begin position="583"/>
        <end position="820"/>
    </location>
</feature>
<proteinExistence type="predicted"/>
<sequence>MAWVNALGPCIEQVDYRLQEGAGCGVPHADEHGHEPPEEPDRQLSYRLGGGRALAWIGEGLREFGIAPGSPLAADQHDKARALMSGEDPNTGELLMKAKHVVDPRGKLPVAPLHEALETAAAERGTTVASLLADRPAMVKRAAQMARGVARQGEAHLVRIGDLEQLARAAGAAGVDLAEAYEPEALAYARKWRDARVRIGNRGYDLTLDVTKSMSLLAGIAEPDLAARLEGIVVDAAFETVAAVEQWVGYGQRGHQGDGRVAGQMAATGLLGWMMMHRTARPVGAAAPDPHLHAHIVIANAVRGLDGKWSAVASGGRDLYRHAHAADAFFKARIRREMIDREAIAWMRDPDNGAWEIAAIPAAVRALFSKRDGQVKQILARLGFTAGEASRQAKKVASAESRQHRIDPGQAELRADWYRQLAAASVDAAALVEACRSGAGLPARPSPAQIAAWIWRPEGGLTSHRKEVSRADVLAAVLDALPDGIASLAEAEALTDEVLTLAPAVRLPDAGARHMANSARYTSTDILHAERMLLASVRRRYHRGVAVLDADAVRLALDTFQVGHQLTFTAEQRAVLERILHAGHGVEAIIGVPGAGKTTLMAAARTAYESRGLVVRGAATAAVAAATLRAESGIGTDTIATWLLRIQGGAGLAGVDVLVVDEAAMADDRQLATLLADAERHGTKVVLLGDPQQLRAIGVGGGFAAIHRQVDGLVLRHNRRQRDPLERRALELFRAGQRRQALHTWAAGGRVRAEAGADDTMARLIADWATARQPYRSSEGLRTHDELADLLVLAGTNEATHRLNLAARAIRRELGELSGPDRVYHLAGGATIALAVGDHVRVRKNDYRARRGEGPVDVLNGYRGHITAFDPRRGVQVAWRRTGPDGSALAREWVSPAYIAAGGLSYGTAMTVASAQGMTSQYSLIYGLGLDPHTLYTAMSRDRHSARLYLPRELLESDADRLRHGPVHGPADELQRALAAYAATLHGDRADQLLTPEPAPIAHQPKPTPRAGETPEGELERAQAELQAADGEAHQAVPRPRPLRSLTDTPYGVGLISDAELHQRMVQLANRLSATAAHIEAADQSTRRLTVEGGGRHERRLLTERADLEEQNHRIETAETAAHRLRQARQILAEGRQRLARLRGRERAIERELADLRPWHRARRRTLTTALTDLHEQQDRLTQQLGPILAQAAELEEYARQTATQAPPRGAWPQVRSRHSELTRTFDTALRTARERDVAVTRMLAAEHRRKLAAAQRELTACQGEAVLRMDLIPDQRNLEQLLRAGYAARRTDARQKPGQRMRDGVEQRGQSQGYQPPGHRSDSESHHGQGLSR</sequence>
<organism evidence="4 5">
    <name type="scientific">Nonomuraea ferruginea</name>
    <dbReference type="NCBI Taxonomy" id="46174"/>
    <lineage>
        <taxon>Bacteria</taxon>
        <taxon>Bacillati</taxon>
        <taxon>Actinomycetota</taxon>
        <taxon>Actinomycetes</taxon>
        <taxon>Streptosporangiales</taxon>
        <taxon>Streptosporangiaceae</taxon>
        <taxon>Nonomuraea</taxon>
    </lineage>
</organism>
<dbReference type="EMBL" id="JAPNUD010000007">
    <property type="protein sequence ID" value="MDA0639815.1"/>
    <property type="molecule type" value="Genomic_DNA"/>
</dbReference>
<dbReference type="SUPFAM" id="SSF52540">
    <property type="entry name" value="P-loop containing nucleoside triphosphate hydrolases"/>
    <property type="match status" value="2"/>
</dbReference>
<feature type="coiled-coil region" evidence="1">
    <location>
        <begin position="1098"/>
        <end position="1152"/>
    </location>
</feature>
<evidence type="ECO:0000313" key="4">
    <source>
        <dbReference type="EMBL" id="MDA0639815.1"/>
    </source>
</evidence>
<dbReference type="SMART" id="SM00382">
    <property type="entry name" value="AAA"/>
    <property type="match status" value="1"/>
</dbReference>
<keyword evidence="1" id="KW-0175">Coiled coil</keyword>
<protein>
    <submittedName>
        <fullName evidence="4">AAA family ATPase</fullName>
    </submittedName>
</protein>
<evidence type="ECO:0000313" key="5">
    <source>
        <dbReference type="Proteomes" id="UP001212498"/>
    </source>
</evidence>
<dbReference type="InterPro" id="IPR014862">
    <property type="entry name" value="TrwC"/>
</dbReference>
<evidence type="ECO:0000259" key="3">
    <source>
        <dbReference type="SMART" id="SM00382"/>
    </source>
</evidence>
<evidence type="ECO:0000256" key="2">
    <source>
        <dbReference type="SAM" id="MobiDB-lite"/>
    </source>
</evidence>
<dbReference type="Pfam" id="PF08751">
    <property type="entry name" value="TrwC"/>
    <property type="match status" value="1"/>
</dbReference>
<dbReference type="Gene3D" id="2.30.30.940">
    <property type="match status" value="1"/>
</dbReference>
<dbReference type="NCBIfam" id="NF041492">
    <property type="entry name" value="MobF"/>
    <property type="match status" value="1"/>
</dbReference>
<dbReference type="Proteomes" id="UP001212498">
    <property type="component" value="Unassembled WGS sequence"/>
</dbReference>
<dbReference type="InterPro" id="IPR027417">
    <property type="entry name" value="P-loop_NTPase"/>
</dbReference>
<feature type="region of interest" description="Disordered" evidence="2">
    <location>
        <begin position="997"/>
        <end position="1046"/>
    </location>
</feature>
<dbReference type="InterPro" id="IPR003593">
    <property type="entry name" value="AAA+_ATPase"/>
</dbReference>
<evidence type="ECO:0000256" key="1">
    <source>
        <dbReference type="SAM" id="Coils"/>
    </source>
</evidence>
<feature type="compositionally biased region" description="Basic and acidic residues" evidence="2">
    <location>
        <begin position="1290"/>
        <end position="1307"/>
    </location>
</feature>
<dbReference type="SUPFAM" id="SSF55464">
    <property type="entry name" value="Origin of replication-binding domain, RBD-like"/>
    <property type="match status" value="1"/>
</dbReference>
<gene>
    <name evidence="4" type="ORF">OUY24_04220</name>
</gene>
<reference evidence="4 5" key="1">
    <citation type="submission" date="2022-11" db="EMBL/GenBank/DDBJ databases">
        <title>Nonomuraea corallina sp. nov., a new species of the genus Nonomuraea isolated from sea side sediment in Thai sea.</title>
        <authorList>
            <person name="Ngamcharungchit C."/>
            <person name="Matsumoto A."/>
            <person name="Suriyachadkun C."/>
            <person name="Panbangred W."/>
            <person name="Inahashi Y."/>
            <person name="Intra B."/>
        </authorList>
    </citation>
    <scope>NUCLEOTIDE SEQUENCE [LARGE SCALE GENOMIC DNA]</scope>
    <source>
        <strain evidence="4 5">DSM 43553</strain>
    </source>
</reference>
<name>A0ABT4SSD5_9ACTN</name>
<dbReference type="RefSeq" id="WP_271275241.1">
    <property type="nucleotide sequence ID" value="NZ_BAABFD010000004.1"/>
</dbReference>
<accession>A0ABT4SSD5</accession>
<feature type="region of interest" description="Disordered" evidence="2">
    <location>
        <begin position="1289"/>
        <end position="1334"/>
    </location>
</feature>
<comment type="caution">
    <text evidence="4">The sequence shown here is derived from an EMBL/GenBank/DDBJ whole genome shotgun (WGS) entry which is preliminary data.</text>
</comment>
<keyword evidence="5" id="KW-1185">Reference proteome</keyword>
<dbReference type="Gene3D" id="3.40.50.300">
    <property type="entry name" value="P-loop containing nucleotide triphosphate hydrolases"/>
    <property type="match status" value="2"/>
</dbReference>